<comment type="caution">
    <text evidence="2">The sequence shown here is derived from an EMBL/GenBank/DDBJ whole genome shotgun (WGS) entry which is preliminary data.</text>
</comment>
<dbReference type="OrthoDB" id="6737898at2759"/>
<feature type="compositionally biased region" description="Polar residues" evidence="1">
    <location>
        <begin position="161"/>
        <end position="174"/>
    </location>
</feature>
<evidence type="ECO:0000256" key="1">
    <source>
        <dbReference type="SAM" id="MobiDB-lite"/>
    </source>
</evidence>
<proteinExistence type="predicted"/>
<sequence>MEEEESQEKIAELEEKKKADLKYKRSFFVRMVSDPKIYNPKIVKARYPSTKSSSKQNSSDDAVSPGGNRGVQVTATPPAPAQNPSPIASWISWPLAFMLQEVVDEVSNEVPFRFRNWESTLTIKPGSSSSSSKTSPDNDHNARPVSPSGFGRGSRSPQQPSPNKSRSPTRNSHYLQAPNGRH</sequence>
<feature type="region of interest" description="Disordered" evidence="1">
    <location>
        <begin position="43"/>
        <end position="86"/>
    </location>
</feature>
<dbReference type="Proteomes" id="UP000708208">
    <property type="component" value="Unassembled WGS sequence"/>
</dbReference>
<accession>A0A8J2PCL4</accession>
<dbReference type="EMBL" id="CAJVCH010368908">
    <property type="protein sequence ID" value="CAG7816388.1"/>
    <property type="molecule type" value="Genomic_DNA"/>
</dbReference>
<feature type="region of interest" description="Disordered" evidence="1">
    <location>
        <begin position="119"/>
        <end position="182"/>
    </location>
</feature>
<protein>
    <submittedName>
        <fullName evidence="2">Uncharacterized protein</fullName>
    </submittedName>
</protein>
<feature type="compositionally biased region" description="Low complexity" evidence="1">
    <location>
        <begin position="143"/>
        <end position="157"/>
    </location>
</feature>
<keyword evidence="3" id="KW-1185">Reference proteome</keyword>
<organism evidence="2 3">
    <name type="scientific">Allacma fusca</name>
    <dbReference type="NCBI Taxonomy" id="39272"/>
    <lineage>
        <taxon>Eukaryota</taxon>
        <taxon>Metazoa</taxon>
        <taxon>Ecdysozoa</taxon>
        <taxon>Arthropoda</taxon>
        <taxon>Hexapoda</taxon>
        <taxon>Collembola</taxon>
        <taxon>Symphypleona</taxon>
        <taxon>Sminthuridae</taxon>
        <taxon>Allacma</taxon>
    </lineage>
</organism>
<evidence type="ECO:0000313" key="2">
    <source>
        <dbReference type="EMBL" id="CAG7816388.1"/>
    </source>
</evidence>
<evidence type="ECO:0000313" key="3">
    <source>
        <dbReference type="Proteomes" id="UP000708208"/>
    </source>
</evidence>
<name>A0A8J2PCL4_9HEXA</name>
<reference evidence="2" key="1">
    <citation type="submission" date="2021-06" db="EMBL/GenBank/DDBJ databases">
        <authorList>
            <person name="Hodson N. C."/>
            <person name="Mongue J. A."/>
            <person name="Jaron S. K."/>
        </authorList>
    </citation>
    <scope>NUCLEOTIDE SEQUENCE</scope>
</reference>
<feature type="compositionally biased region" description="Low complexity" evidence="1">
    <location>
        <begin position="49"/>
        <end position="64"/>
    </location>
</feature>
<gene>
    <name evidence="2" type="ORF">AFUS01_LOCUS27011</name>
</gene>
<dbReference type="AlphaFoldDB" id="A0A8J2PCL4"/>